<evidence type="ECO:0000313" key="2">
    <source>
        <dbReference type="EMBL" id="EFI0212532.1"/>
    </source>
</evidence>
<dbReference type="EMBL" id="UCZA01000072">
    <property type="protein sequence ID" value="SQP90826.1"/>
    <property type="molecule type" value="Genomic_DNA"/>
</dbReference>
<dbReference type="Proteomes" id="UP000521994">
    <property type="component" value="Unassembled WGS sequence"/>
</dbReference>
<protein>
    <recommendedName>
        <fullName evidence="7">Lipoprotein</fullName>
    </recommendedName>
</protein>
<dbReference type="OrthoDB" id="6630722at2"/>
<dbReference type="EMBL" id="AASXRC010000007">
    <property type="protein sequence ID" value="EFI0212532.1"/>
    <property type="molecule type" value="Genomic_DNA"/>
</dbReference>
<dbReference type="AlphaFoldDB" id="A0A0K4X5V4"/>
<reference evidence="2 6" key="3">
    <citation type="submission" date="2020-02" db="EMBL/GenBank/DDBJ databases">
        <authorList>
            <consortium name="PulseNet: The National Subtyping Network for Foodborne Disease Surveillance"/>
            <person name="Tarr C.L."/>
            <person name="Trees E."/>
            <person name="Katz L.S."/>
            <person name="Carleton-Romer H.A."/>
            <person name="Stroika S."/>
            <person name="Kucerova Z."/>
            <person name="Roache K.F."/>
            <person name="Sabol A.L."/>
            <person name="Besser J."/>
            <person name="Gerner-Smidt P."/>
        </authorList>
    </citation>
    <scope>NUCLEOTIDE SEQUENCE [LARGE SCALE GENOMIC DNA]</scope>
    <source>
        <strain evidence="2 6">2014C-3796</strain>
    </source>
</reference>
<feature type="chain" id="PRO_5014517316" description="Lipoprotein" evidence="1">
    <location>
        <begin position="19"/>
        <end position="111"/>
    </location>
</feature>
<gene>
    <name evidence="2" type="ORF">BG944_001660</name>
    <name evidence="3" type="ORF">J0541_004833</name>
    <name evidence="4" type="ORF">SAMEA3752557_05545</name>
</gene>
<dbReference type="EMBL" id="DADUEU010000050">
    <property type="protein sequence ID" value="HBB1575815.1"/>
    <property type="molecule type" value="Genomic_DNA"/>
</dbReference>
<accession>A0A0K4X5V4</accession>
<evidence type="ECO:0000313" key="6">
    <source>
        <dbReference type="Proteomes" id="UP000521994"/>
    </source>
</evidence>
<dbReference type="Proteomes" id="UP000250671">
    <property type="component" value="Unassembled WGS sequence"/>
</dbReference>
<evidence type="ECO:0000313" key="4">
    <source>
        <dbReference type="EMBL" id="SQP90826.1"/>
    </source>
</evidence>
<sequence length="111" mass="13083">MKKVFFCLFLALPLTVSAATQCGPFRFDAGNDGLMHINGQKPETQKMTFLKQKDDFDNVMMQWMLPDPNTGRWLGMDYIKRNKKAILNVEVIRKNMDEPREFWTYDCRKVK</sequence>
<feature type="signal peptide" evidence="1">
    <location>
        <begin position="1"/>
        <end position="18"/>
    </location>
</feature>
<reference evidence="3" key="4">
    <citation type="submission" date="2021-03" db="EMBL/GenBank/DDBJ databases">
        <authorList>
            <consortium name="NCBI Pathogen Detection Project"/>
        </authorList>
    </citation>
    <scope>NUCLEOTIDE SEQUENCE</scope>
    <source>
        <strain evidence="3">Escherichia coli</strain>
    </source>
</reference>
<evidence type="ECO:0008006" key="7">
    <source>
        <dbReference type="Google" id="ProtNLM"/>
    </source>
</evidence>
<organism evidence="3">
    <name type="scientific">Escherichia coli</name>
    <dbReference type="NCBI Taxonomy" id="562"/>
    <lineage>
        <taxon>Bacteria</taxon>
        <taxon>Pseudomonadati</taxon>
        <taxon>Pseudomonadota</taxon>
        <taxon>Gammaproteobacteria</taxon>
        <taxon>Enterobacterales</taxon>
        <taxon>Enterobacteriaceae</taxon>
        <taxon>Escherichia</taxon>
    </lineage>
</organism>
<proteinExistence type="predicted"/>
<evidence type="ECO:0000313" key="5">
    <source>
        <dbReference type="Proteomes" id="UP000250671"/>
    </source>
</evidence>
<evidence type="ECO:0000256" key="1">
    <source>
        <dbReference type="SAM" id="SignalP"/>
    </source>
</evidence>
<dbReference type="Proteomes" id="UP000870292">
    <property type="component" value="Unassembled WGS sequence"/>
</dbReference>
<reference evidence="4 5" key="2">
    <citation type="submission" date="2018-06" db="EMBL/GenBank/DDBJ databases">
        <authorList>
            <consortium name="Pathogen Informatics"/>
            <person name="Doyle S."/>
        </authorList>
    </citation>
    <scope>NUCLEOTIDE SEQUENCE [LARGE SCALE GENOMIC DNA]</scope>
    <source>
        <strain evidence="4 5">VREC0535</strain>
    </source>
</reference>
<name>A0A0K4X5V4_ECOLX</name>
<reference evidence="3" key="1">
    <citation type="journal article" date="2018" name="Genome Biol.">
        <title>SKESA: strategic k-mer extension for scrupulous assemblies.</title>
        <authorList>
            <person name="Souvorov A."/>
            <person name="Agarwala R."/>
            <person name="Lipman D.J."/>
        </authorList>
    </citation>
    <scope>NUCLEOTIDE SEQUENCE</scope>
    <source>
        <strain evidence="3">Escherichia coli</strain>
    </source>
</reference>
<dbReference type="RefSeq" id="WP_000755137.1">
    <property type="nucleotide sequence ID" value="NZ_AP027445.1"/>
</dbReference>
<evidence type="ECO:0000313" key="3">
    <source>
        <dbReference type="EMBL" id="HBB1575815.1"/>
    </source>
</evidence>
<keyword evidence="1" id="KW-0732">Signal</keyword>